<dbReference type="EC" id="2.5.1.145" evidence="7"/>
<dbReference type="RefSeq" id="WP_090131580.1">
    <property type="nucleotide sequence ID" value="NZ_FOLY01000002.1"/>
</dbReference>
<evidence type="ECO:0000256" key="1">
    <source>
        <dbReference type="ARBA" id="ARBA00007150"/>
    </source>
</evidence>
<dbReference type="HAMAP" id="MF_01147">
    <property type="entry name" value="Lgt"/>
    <property type="match status" value="1"/>
</dbReference>
<dbReference type="GO" id="GO:0005886">
    <property type="term" value="C:plasma membrane"/>
    <property type="evidence" value="ECO:0007669"/>
    <property type="project" value="UniProtKB-SubCell"/>
</dbReference>
<comment type="catalytic activity">
    <reaction evidence="7">
        <text>L-cysteinyl-[prolipoprotein] + a 1,2-diacyl-sn-glycero-3-phospho-(1'-sn-glycerol) = an S-1,2-diacyl-sn-glyceryl-L-cysteinyl-[prolipoprotein] + sn-glycerol 1-phosphate + H(+)</text>
        <dbReference type="Rhea" id="RHEA:56712"/>
        <dbReference type="Rhea" id="RHEA-COMP:14679"/>
        <dbReference type="Rhea" id="RHEA-COMP:14680"/>
        <dbReference type="ChEBI" id="CHEBI:15378"/>
        <dbReference type="ChEBI" id="CHEBI:29950"/>
        <dbReference type="ChEBI" id="CHEBI:57685"/>
        <dbReference type="ChEBI" id="CHEBI:64716"/>
        <dbReference type="ChEBI" id="CHEBI:140658"/>
        <dbReference type="EC" id="2.5.1.145"/>
    </reaction>
</comment>
<keyword evidence="5 7" id="KW-1133">Transmembrane helix</keyword>
<dbReference type="InterPro" id="IPR001640">
    <property type="entry name" value="Lgt"/>
</dbReference>
<feature type="transmembrane region" description="Helical" evidence="7">
    <location>
        <begin position="197"/>
        <end position="214"/>
    </location>
</feature>
<comment type="function">
    <text evidence="7">Catalyzes the transfer of the diacylglyceryl group from phosphatidylglycerol to the sulfhydryl group of the N-terminal cysteine of a prolipoprotein, the first step in the formation of mature lipoproteins.</text>
</comment>
<evidence type="ECO:0000256" key="7">
    <source>
        <dbReference type="HAMAP-Rule" id="MF_01147"/>
    </source>
</evidence>
<feature type="transmembrane region" description="Helical" evidence="7">
    <location>
        <begin position="20"/>
        <end position="39"/>
    </location>
</feature>
<accession>A0A1I1IJR3</accession>
<name>A0A1I1IJR3_9GAMM</name>
<feature type="binding site" evidence="7">
    <location>
        <position position="137"/>
    </location>
    <ligand>
        <name>a 1,2-diacyl-sn-glycero-3-phospho-(1'-sn-glycerol)</name>
        <dbReference type="ChEBI" id="CHEBI:64716"/>
    </ligand>
</feature>
<comment type="pathway">
    <text evidence="7">Protein modification; lipoprotein biosynthesis (diacylglyceryl transfer).</text>
</comment>
<dbReference type="GO" id="GO:0042158">
    <property type="term" value="P:lipoprotein biosynthetic process"/>
    <property type="evidence" value="ECO:0007669"/>
    <property type="project" value="UniProtKB-UniRule"/>
</dbReference>
<evidence type="ECO:0000256" key="4">
    <source>
        <dbReference type="ARBA" id="ARBA00022692"/>
    </source>
</evidence>
<gene>
    <name evidence="7" type="primary">lgt</name>
    <name evidence="8" type="ORF">SAMN05421848_1120</name>
</gene>
<dbReference type="PANTHER" id="PTHR30589:SF0">
    <property type="entry name" value="PHOSPHATIDYLGLYCEROL--PROLIPOPROTEIN DIACYLGLYCERYL TRANSFERASE"/>
    <property type="match status" value="1"/>
</dbReference>
<sequence>MFHHPQFDPIAISLGPLAIHWYGLMYVIGFVGAWWLARVRAARLGLTKDQVGDMIFYGALGVVLGGRIGYAIFYGWEQFLANPLWIFRVWEGGMSFHGGLIGVLIASLLYARRHQLTFFQLTDFIAPMVPIGLGAGRLGNFINQELPGRVTDVAWGMVYPLYGPEPRHPSELYEFALEGVVLFCILWTVSHKPRQRGLISGLFLMLYGAFRFFVEFFRRPDPQLGFVAFDWLTMGQLLCIPMLILGAVLVVWSRRQRVDDARSSSQV</sequence>
<dbReference type="OrthoDB" id="871140at2"/>
<dbReference type="UniPathway" id="UPA00664"/>
<proteinExistence type="inferred from homology"/>
<dbReference type="PROSITE" id="PS01311">
    <property type="entry name" value="LGT"/>
    <property type="match status" value="1"/>
</dbReference>
<keyword evidence="2 7" id="KW-1003">Cell membrane</keyword>
<feature type="transmembrane region" description="Helical" evidence="7">
    <location>
        <begin position="94"/>
        <end position="111"/>
    </location>
</feature>
<keyword evidence="8" id="KW-0449">Lipoprotein</keyword>
<evidence type="ECO:0000256" key="5">
    <source>
        <dbReference type="ARBA" id="ARBA00022989"/>
    </source>
</evidence>
<evidence type="ECO:0000313" key="9">
    <source>
        <dbReference type="Proteomes" id="UP000199046"/>
    </source>
</evidence>
<comment type="subcellular location">
    <subcellularLocation>
        <location evidence="7">Cell membrane</location>
        <topology evidence="7">Multi-pass membrane protein</topology>
    </subcellularLocation>
</comment>
<dbReference type="GO" id="GO:0008961">
    <property type="term" value="F:phosphatidylglycerol-prolipoprotein diacylglyceryl transferase activity"/>
    <property type="evidence" value="ECO:0007669"/>
    <property type="project" value="UniProtKB-UniRule"/>
</dbReference>
<keyword evidence="3 7" id="KW-0808">Transferase</keyword>
<feature type="transmembrane region" description="Helical" evidence="7">
    <location>
        <begin position="51"/>
        <end position="74"/>
    </location>
</feature>
<reference evidence="9" key="1">
    <citation type="submission" date="2016-10" db="EMBL/GenBank/DDBJ databases">
        <authorList>
            <person name="Varghese N."/>
            <person name="Submissions S."/>
        </authorList>
    </citation>
    <scope>NUCLEOTIDE SEQUENCE [LARGE SCALE GENOMIC DNA]</scope>
    <source>
        <strain evidence="9">DSM 23439</strain>
    </source>
</reference>
<dbReference type="NCBIfam" id="TIGR00544">
    <property type="entry name" value="lgt"/>
    <property type="match status" value="1"/>
</dbReference>
<organism evidence="8 9">
    <name type="scientific">Kushneria avicenniae</name>
    <dbReference type="NCBI Taxonomy" id="402385"/>
    <lineage>
        <taxon>Bacteria</taxon>
        <taxon>Pseudomonadati</taxon>
        <taxon>Pseudomonadota</taxon>
        <taxon>Gammaproteobacteria</taxon>
        <taxon>Oceanospirillales</taxon>
        <taxon>Halomonadaceae</taxon>
        <taxon>Kushneria</taxon>
    </lineage>
</organism>
<dbReference type="AlphaFoldDB" id="A0A1I1IJR3"/>
<dbReference type="Proteomes" id="UP000199046">
    <property type="component" value="Unassembled WGS sequence"/>
</dbReference>
<comment type="similarity">
    <text evidence="1 7">Belongs to the Lgt family.</text>
</comment>
<dbReference type="Pfam" id="PF01790">
    <property type="entry name" value="LGT"/>
    <property type="match status" value="1"/>
</dbReference>
<keyword evidence="9" id="KW-1185">Reference proteome</keyword>
<dbReference type="EMBL" id="FOLY01000002">
    <property type="protein sequence ID" value="SFC33460.1"/>
    <property type="molecule type" value="Genomic_DNA"/>
</dbReference>
<evidence type="ECO:0000313" key="8">
    <source>
        <dbReference type="EMBL" id="SFC33460.1"/>
    </source>
</evidence>
<dbReference type="STRING" id="402385.SAMN05421848_1120"/>
<keyword evidence="6 7" id="KW-0472">Membrane</keyword>
<dbReference type="PANTHER" id="PTHR30589">
    <property type="entry name" value="PROLIPOPROTEIN DIACYLGLYCERYL TRANSFERASE"/>
    <property type="match status" value="1"/>
</dbReference>
<evidence type="ECO:0000256" key="3">
    <source>
        <dbReference type="ARBA" id="ARBA00022679"/>
    </source>
</evidence>
<feature type="transmembrane region" description="Helical" evidence="7">
    <location>
        <begin position="234"/>
        <end position="252"/>
    </location>
</feature>
<keyword evidence="4 7" id="KW-0812">Transmembrane</keyword>
<protein>
    <recommendedName>
        <fullName evidence="7">Phosphatidylglycerol--prolipoprotein diacylglyceryl transferase</fullName>
        <ecNumber evidence="7">2.5.1.145</ecNumber>
    </recommendedName>
</protein>
<evidence type="ECO:0000256" key="6">
    <source>
        <dbReference type="ARBA" id="ARBA00023136"/>
    </source>
</evidence>
<evidence type="ECO:0000256" key="2">
    <source>
        <dbReference type="ARBA" id="ARBA00022475"/>
    </source>
</evidence>